<reference evidence="1" key="2">
    <citation type="submission" date="2024-10" db="UniProtKB">
        <authorList>
            <consortium name="EnsemblProtists"/>
        </authorList>
    </citation>
    <scope>IDENTIFICATION</scope>
</reference>
<dbReference type="KEGG" id="ehx:EMIHUDRAFT_208950"/>
<dbReference type="EnsemblProtists" id="EOD19427">
    <property type="protein sequence ID" value="EOD19427"/>
    <property type="gene ID" value="EMIHUDRAFT_208950"/>
</dbReference>
<dbReference type="Proteomes" id="UP000013827">
    <property type="component" value="Unassembled WGS sequence"/>
</dbReference>
<protein>
    <submittedName>
        <fullName evidence="1">Uncharacterized protein</fullName>
    </submittedName>
</protein>
<evidence type="ECO:0000313" key="2">
    <source>
        <dbReference type="Proteomes" id="UP000013827"/>
    </source>
</evidence>
<dbReference type="GeneID" id="17265174"/>
<dbReference type="PaxDb" id="2903-EOD19427"/>
<dbReference type="AlphaFoldDB" id="A0A0D3J7E2"/>
<keyword evidence="2" id="KW-1185">Reference proteome</keyword>
<name>A0A0D3J7E2_EMIH1</name>
<proteinExistence type="predicted"/>
<accession>A0A0D3J7E2</accession>
<evidence type="ECO:0000313" key="1">
    <source>
        <dbReference type="EnsemblProtists" id="EOD19427"/>
    </source>
</evidence>
<dbReference type="RefSeq" id="XP_005771856.1">
    <property type="nucleotide sequence ID" value="XM_005771799.1"/>
</dbReference>
<organism evidence="1 2">
    <name type="scientific">Emiliania huxleyi (strain CCMP1516)</name>
    <dbReference type="NCBI Taxonomy" id="280463"/>
    <lineage>
        <taxon>Eukaryota</taxon>
        <taxon>Haptista</taxon>
        <taxon>Haptophyta</taxon>
        <taxon>Prymnesiophyceae</taxon>
        <taxon>Isochrysidales</taxon>
        <taxon>Noelaerhabdaceae</taxon>
        <taxon>Emiliania</taxon>
    </lineage>
</organism>
<sequence length="139" mass="15071">MLANHYRTPSHAHSVCRVARLTGPRHRAAHPFVHGITVDGDALPDGNDYPIAGWSEVRNINIVELAPSVPAAAAVRFANRALAKLAAMELPPPPFDEMRHQRLQRIAPALHGVVADLVQRVRRFEAAGFKLVVAAPATS</sequence>
<dbReference type="HOGENOM" id="CLU_1848836_0_0_1"/>
<reference evidence="2" key="1">
    <citation type="journal article" date="2013" name="Nature">
        <title>Pan genome of the phytoplankton Emiliania underpins its global distribution.</title>
        <authorList>
            <person name="Read B.A."/>
            <person name="Kegel J."/>
            <person name="Klute M.J."/>
            <person name="Kuo A."/>
            <person name="Lefebvre S.C."/>
            <person name="Maumus F."/>
            <person name="Mayer C."/>
            <person name="Miller J."/>
            <person name="Monier A."/>
            <person name="Salamov A."/>
            <person name="Young J."/>
            <person name="Aguilar M."/>
            <person name="Claverie J.M."/>
            <person name="Frickenhaus S."/>
            <person name="Gonzalez K."/>
            <person name="Herman E.K."/>
            <person name="Lin Y.C."/>
            <person name="Napier J."/>
            <person name="Ogata H."/>
            <person name="Sarno A.F."/>
            <person name="Shmutz J."/>
            <person name="Schroeder D."/>
            <person name="de Vargas C."/>
            <person name="Verret F."/>
            <person name="von Dassow P."/>
            <person name="Valentin K."/>
            <person name="Van de Peer Y."/>
            <person name="Wheeler G."/>
            <person name="Dacks J.B."/>
            <person name="Delwiche C.F."/>
            <person name="Dyhrman S.T."/>
            <person name="Glockner G."/>
            <person name="John U."/>
            <person name="Richards T."/>
            <person name="Worden A.Z."/>
            <person name="Zhang X."/>
            <person name="Grigoriev I.V."/>
            <person name="Allen A.E."/>
            <person name="Bidle K."/>
            <person name="Borodovsky M."/>
            <person name="Bowler C."/>
            <person name="Brownlee C."/>
            <person name="Cock J.M."/>
            <person name="Elias M."/>
            <person name="Gladyshev V.N."/>
            <person name="Groth M."/>
            <person name="Guda C."/>
            <person name="Hadaegh A."/>
            <person name="Iglesias-Rodriguez M.D."/>
            <person name="Jenkins J."/>
            <person name="Jones B.M."/>
            <person name="Lawson T."/>
            <person name="Leese F."/>
            <person name="Lindquist E."/>
            <person name="Lobanov A."/>
            <person name="Lomsadze A."/>
            <person name="Malik S.B."/>
            <person name="Marsh M.E."/>
            <person name="Mackinder L."/>
            <person name="Mock T."/>
            <person name="Mueller-Roeber B."/>
            <person name="Pagarete A."/>
            <person name="Parker M."/>
            <person name="Probert I."/>
            <person name="Quesneville H."/>
            <person name="Raines C."/>
            <person name="Rensing S.A."/>
            <person name="Riano-Pachon D.M."/>
            <person name="Richier S."/>
            <person name="Rokitta S."/>
            <person name="Shiraiwa Y."/>
            <person name="Soanes D.M."/>
            <person name="van der Giezen M."/>
            <person name="Wahlund T.M."/>
            <person name="Williams B."/>
            <person name="Wilson W."/>
            <person name="Wolfe G."/>
            <person name="Wurch L.L."/>
        </authorList>
    </citation>
    <scope>NUCLEOTIDE SEQUENCE</scope>
</reference>